<gene>
    <name evidence="1" type="ORF">FMOSSE_LOCUS9879</name>
</gene>
<sequence length="45" mass="5435">MDKQQKQKDRYDEKLKKIVSYQIGNLVLYYKAILDKQWSGKLDSK</sequence>
<evidence type="ECO:0000313" key="2">
    <source>
        <dbReference type="Proteomes" id="UP000789375"/>
    </source>
</evidence>
<name>A0A9N9GQM9_FUNMO</name>
<dbReference type="AlphaFoldDB" id="A0A9N9GQM9"/>
<evidence type="ECO:0000313" key="1">
    <source>
        <dbReference type="EMBL" id="CAG8619079.1"/>
    </source>
</evidence>
<comment type="caution">
    <text evidence="1">The sequence shown here is derived from an EMBL/GenBank/DDBJ whole genome shotgun (WGS) entry which is preliminary data.</text>
</comment>
<dbReference type="Proteomes" id="UP000789375">
    <property type="component" value="Unassembled WGS sequence"/>
</dbReference>
<proteinExistence type="predicted"/>
<accession>A0A9N9GQM9</accession>
<keyword evidence="2" id="KW-1185">Reference proteome</keyword>
<reference evidence="1" key="1">
    <citation type="submission" date="2021-06" db="EMBL/GenBank/DDBJ databases">
        <authorList>
            <person name="Kallberg Y."/>
            <person name="Tangrot J."/>
            <person name="Rosling A."/>
        </authorList>
    </citation>
    <scope>NUCLEOTIDE SEQUENCE</scope>
    <source>
        <strain evidence="1">87-6 pot B 2015</strain>
    </source>
</reference>
<dbReference type="EMBL" id="CAJVPP010003045">
    <property type="protein sequence ID" value="CAG8619079.1"/>
    <property type="molecule type" value="Genomic_DNA"/>
</dbReference>
<organism evidence="1 2">
    <name type="scientific">Funneliformis mosseae</name>
    <name type="common">Endomycorrhizal fungus</name>
    <name type="synonym">Glomus mosseae</name>
    <dbReference type="NCBI Taxonomy" id="27381"/>
    <lineage>
        <taxon>Eukaryota</taxon>
        <taxon>Fungi</taxon>
        <taxon>Fungi incertae sedis</taxon>
        <taxon>Mucoromycota</taxon>
        <taxon>Glomeromycotina</taxon>
        <taxon>Glomeromycetes</taxon>
        <taxon>Glomerales</taxon>
        <taxon>Glomeraceae</taxon>
        <taxon>Funneliformis</taxon>
    </lineage>
</organism>
<protein>
    <submittedName>
        <fullName evidence="1">9024_t:CDS:1</fullName>
    </submittedName>
</protein>